<reference evidence="2" key="1">
    <citation type="submission" date="2018-07" db="EMBL/GenBank/DDBJ databases">
        <authorList>
            <consortium name="GenomeTrakr network: Whole genome sequencing for foodborne pathogen traceback"/>
        </authorList>
    </citation>
    <scope>NUCLEOTIDE SEQUENCE [LARGE SCALE GENOMIC DNA]</scope>
    <source>
        <strain evidence="2">FDA00008842</strain>
    </source>
</reference>
<proteinExistence type="predicted"/>
<name>A0A5U3IT43_SALER</name>
<accession>A0A5U3IT43</accession>
<dbReference type="EMBL" id="AAGLUV010000026">
    <property type="protein sequence ID" value="EBP4586255.1"/>
    <property type="molecule type" value="Genomic_DNA"/>
</dbReference>
<sequence>MQAQAMRVYQIAFSGRDAQGVLPMFTRVKAMTGKGAVRAFVERYKPVSGWFLGDPEDITDKVNKEADDTDRQHAEMKKAG</sequence>
<dbReference type="AlphaFoldDB" id="A0A5U3IT43"/>
<organism evidence="2">
    <name type="scientific">Salmonella enterica</name>
    <name type="common">Salmonella choleraesuis</name>
    <dbReference type="NCBI Taxonomy" id="28901"/>
    <lineage>
        <taxon>Bacteria</taxon>
        <taxon>Pseudomonadati</taxon>
        <taxon>Pseudomonadota</taxon>
        <taxon>Gammaproteobacteria</taxon>
        <taxon>Enterobacterales</taxon>
        <taxon>Enterobacteriaceae</taxon>
        <taxon>Salmonella</taxon>
    </lineage>
</organism>
<comment type="caution">
    <text evidence="2">The sequence shown here is derived from an EMBL/GenBank/DDBJ whole genome shotgun (WGS) entry which is preliminary data.</text>
</comment>
<protein>
    <submittedName>
        <fullName evidence="2">Uncharacterized protein</fullName>
    </submittedName>
</protein>
<gene>
    <name evidence="2" type="ORF">VH79_24290</name>
</gene>
<evidence type="ECO:0000256" key="1">
    <source>
        <dbReference type="SAM" id="MobiDB-lite"/>
    </source>
</evidence>
<feature type="region of interest" description="Disordered" evidence="1">
    <location>
        <begin position="61"/>
        <end position="80"/>
    </location>
</feature>
<evidence type="ECO:0000313" key="2">
    <source>
        <dbReference type="EMBL" id="EBP4586255.1"/>
    </source>
</evidence>
<dbReference type="Proteomes" id="UP000839610">
    <property type="component" value="Unassembled WGS sequence"/>
</dbReference>